<protein>
    <submittedName>
        <fullName evidence="8">Uncharacterized protein</fullName>
    </submittedName>
</protein>
<feature type="region of interest" description="Disordered" evidence="5">
    <location>
        <begin position="158"/>
        <end position="184"/>
    </location>
</feature>
<dbReference type="EMBL" id="LNZH02000115">
    <property type="protein sequence ID" value="OCB90890.1"/>
    <property type="molecule type" value="Genomic_DNA"/>
</dbReference>
<keyword evidence="9" id="KW-1185">Reference proteome</keyword>
<organism evidence="8 9">
    <name type="scientific">Sanghuangporus baumii</name>
    <name type="common">Phellinus baumii</name>
    <dbReference type="NCBI Taxonomy" id="108892"/>
    <lineage>
        <taxon>Eukaryota</taxon>
        <taxon>Fungi</taxon>
        <taxon>Dikarya</taxon>
        <taxon>Basidiomycota</taxon>
        <taxon>Agaricomycotina</taxon>
        <taxon>Agaricomycetes</taxon>
        <taxon>Hymenochaetales</taxon>
        <taxon>Hymenochaetaceae</taxon>
        <taxon>Sanghuangporus</taxon>
    </lineage>
</organism>
<evidence type="ECO:0000259" key="7">
    <source>
        <dbReference type="Pfam" id="PF17682"/>
    </source>
</evidence>
<dbReference type="Pfam" id="PF09734">
    <property type="entry name" value="Tau95"/>
    <property type="match status" value="1"/>
</dbReference>
<dbReference type="Gene3D" id="3.30.200.160">
    <property type="entry name" value="TFIIIC, subcomplex tauA, subunit Sfc1, barrel domain"/>
    <property type="match status" value="1"/>
</dbReference>
<evidence type="ECO:0000256" key="1">
    <source>
        <dbReference type="ARBA" id="ARBA00004123"/>
    </source>
</evidence>
<name>A0A9Q5I3S3_SANBA</name>
<sequence>MYAAGPSSSSSENKIATEHPLPTSQYYAVEFPGFVQDGSEKRAIEHLGGQAAIERVFKRNAPKSHSLLELSWRPENPFAHPVPGAIVNANNILLKVTKRKRKRRNGEELPIPEGEFVAEAVGVIPKTVRFRSMADFQYNPDPSDPVVQFRIPPEKEDYELPTDDMEVDGSSQPGPSKSNLRLIPPPVFTRQTLPQIYNYKANPMSVVTSYIDSQTGEEKKRLINKSRWKGYGPATLSFSDKTVPTEPPEAIPKTVKDEEQRLVDLLKQKFEERPCWTRVAILNQFDAKDAREITNSKYLLPMVSYVFVDGPWRDTHLRFGYLGVTIYSSYQRLYFRNINHPIVRPSVLTRRMDQRSTERPGSMPPTSWTSAQSVASSSSEEPPSHIFDGRHITKETAAFQLCDITDPLLSELIEDEEGVRDECNERDVGAVAYKMHGGHWCMEEWMEARAFVLAHSKFEYQQSLRDFVVKPTALTHRTDESETSITTELNREAILFSHDKLPSQSEDRTLGSTYIARHVRTRHSKQDGYTYTFQRARPRLPRLLDTIAVGLFALVVIGVAGEKKNPISISMDGSSVKSVETDFFDLAMSTALLDAVGAEQRLQRLIRYEKAPDEFVKKKT</sequence>
<evidence type="ECO:0000313" key="8">
    <source>
        <dbReference type="EMBL" id="OCB90890.1"/>
    </source>
</evidence>
<dbReference type="InterPro" id="IPR019136">
    <property type="entry name" value="TF_IIIC_su-5_HTH"/>
</dbReference>
<dbReference type="GO" id="GO:0006384">
    <property type="term" value="P:transcription initiation at RNA polymerase III promoter"/>
    <property type="evidence" value="ECO:0007669"/>
    <property type="project" value="InterPro"/>
</dbReference>
<reference evidence="8" key="1">
    <citation type="submission" date="2016-06" db="EMBL/GenBank/DDBJ databases">
        <title>Draft Genome sequence of the fungus Inonotus baumii.</title>
        <authorList>
            <person name="Zhu H."/>
            <person name="Lin W."/>
        </authorList>
    </citation>
    <scope>NUCLEOTIDE SEQUENCE</scope>
    <source>
        <strain evidence="8">821</strain>
    </source>
</reference>
<accession>A0A9Q5I3S3</accession>
<dbReference type="Proteomes" id="UP000757232">
    <property type="component" value="Unassembled WGS sequence"/>
</dbReference>
<feature type="domain" description="Transcription factor IIIC subunit Tfc1/Sfc1 triple barrel" evidence="7">
    <location>
        <begin position="27"/>
        <end position="139"/>
    </location>
</feature>
<evidence type="ECO:0000259" key="6">
    <source>
        <dbReference type="Pfam" id="PF09734"/>
    </source>
</evidence>
<feature type="region of interest" description="Disordered" evidence="5">
    <location>
        <begin position="349"/>
        <end position="387"/>
    </location>
</feature>
<evidence type="ECO:0000313" key="9">
    <source>
        <dbReference type="Proteomes" id="UP000757232"/>
    </source>
</evidence>
<evidence type="ECO:0000256" key="2">
    <source>
        <dbReference type="ARBA" id="ARBA00023125"/>
    </source>
</evidence>
<feature type="domain" description="Transcription factor IIIC subunit 5 HTH" evidence="6">
    <location>
        <begin position="182"/>
        <end position="336"/>
    </location>
</feature>
<comment type="caution">
    <text evidence="8">The sequence shown here is derived from an EMBL/GenBank/DDBJ whole genome shotgun (WGS) entry which is preliminary data.</text>
</comment>
<feature type="compositionally biased region" description="Polar residues" evidence="5">
    <location>
        <begin position="169"/>
        <end position="179"/>
    </location>
</feature>
<feature type="compositionally biased region" description="Low complexity" evidence="5">
    <location>
        <begin position="366"/>
        <end position="381"/>
    </location>
</feature>
<dbReference type="PANTHER" id="PTHR13230:SF5">
    <property type="entry name" value="GENERAL TRANSCRIPTION FACTOR 3C POLYPEPTIDE 5"/>
    <property type="match status" value="1"/>
</dbReference>
<dbReference type="GO" id="GO:0001003">
    <property type="term" value="F:RNA polymerase III type 2 promoter sequence-specific DNA binding"/>
    <property type="evidence" value="ECO:0007669"/>
    <property type="project" value="TreeGrafter"/>
</dbReference>
<gene>
    <name evidence="8" type="ORF">A7U60_g1915</name>
</gene>
<dbReference type="OrthoDB" id="5598268at2759"/>
<keyword evidence="3" id="KW-0804">Transcription</keyword>
<evidence type="ECO:0000256" key="4">
    <source>
        <dbReference type="ARBA" id="ARBA00023242"/>
    </source>
</evidence>
<dbReference type="GO" id="GO:0000127">
    <property type="term" value="C:transcription factor TFIIIC complex"/>
    <property type="evidence" value="ECO:0007669"/>
    <property type="project" value="InterPro"/>
</dbReference>
<dbReference type="InterPro" id="IPR040454">
    <property type="entry name" value="TF_IIIC_Tfc1/Sfc1"/>
</dbReference>
<dbReference type="GO" id="GO:0001002">
    <property type="term" value="F:RNA polymerase III type 1 promoter sequence-specific DNA binding"/>
    <property type="evidence" value="ECO:0007669"/>
    <property type="project" value="TreeGrafter"/>
</dbReference>
<comment type="subcellular location">
    <subcellularLocation>
        <location evidence="1">Nucleus</location>
    </subcellularLocation>
</comment>
<dbReference type="PANTHER" id="PTHR13230">
    <property type="entry name" value="GENERAL TRANSCRIPTION FACTOR IIIC, POLYPEPTIDE 5"/>
    <property type="match status" value="1"/>
</dbReference>
<evidence type="ECO:0000256" key="3">
    <source>
        <dbReference type="ARBA" id="ARBA00023163"/>
    </source>
</evidence>
<feature type="compositionally biased region" description="Acidic residues" evidence="5">
    <location>
        <begin position="158"/>
        <end position="167"/>
    </location>
</feature>
<dbReference type="AlphaFoldDB" id="A0A9Q5I3S3"/>
<keyword evidence="4" id="KW-0539">Nucleus</keyword>
<dbReference type="Pfam" id="PF17682">
    <property type="entry name" value="Tau95_N"/>
    <property type="match status" value="1"/>
</dbReference>
<dbReference type="GO" id="GO:0005634">
    <property type="term" value="C:nucleus"/>
    <property type="evidence" value="ECO:0007669"/>
    <property type="project" value="UniProtKB-SubCell"/>
</dbReference>
<proteinExistence type="predicted"/>
<dbReference type="InterPro" id="IPR042536">
    <property type="entry name" value="TFIIIC_tauA_Sfc1"/>
</dbReference>
<dbReference type="InterPro" id="IPR041499">
    <property type="entry name" value="Tfc1/Sfc1_N"/>
</dbReference>
<evidence type="ECO:0000256" key="5">
    <source>
        <dbReference type="SAM" id="MobiDB-lite"/>
    </source>
</evidence>
<keyword evidence="2" id="KW-0238">DNA-binding</keyword>